<dbReference type="EMBL" id="AP022567">
    <property type="protein sequence ID" value="BBX38048.1"/>
    <property type="molecule type" value="Genomic_DNA"/>
</dbReference>
<reference evidence="1 2" key="1">
    <citation type="journal article" date="2019" name="Emerg. Microbes Infect.">
        <title>Comprehensive subspecies identification of 175 nontuberculous mycobacteria species based on 7547 genomic profiles.</title>
        <authorList>
            <person name="Matsumoto Y."/>
            <person name="Kinjo T."/>
            <person name="Motooka D."/>
            <person name="Nabeya D."/>
            <person name="Jung N."/>
            <person name="Uechi K."/>
            <person name="Horii T."/>
            <person name="Iida T."/>
            <person name="Fujita J."/>
            <person name="Nakamura S."/>
        </authorList>
    </citation>
    <scope>NUCLEOTIDE SEQUENCE [LARGE SCALE GENOMIC DNA]</scope>
    <source>
        <strain evidence="1 2">JCM 12375</strain>
    </source>
</reference>
<dbReference type="RefSeq" id="WP_036443251.1">
    <property type="nucleotide sequence ID" value="NZ_AP022567.1"/>
</dbReference>
<proteinExistence type="predicted"/>
<sequence length="155" mass="16634">MTSETTPRTVYADATNAPVAGIDVKTLVAVRTMLTAAGDTIAADAISDVQESSRQARAALLNGTDAALEEARQRAALKVMARLGFTCDELHMALTLTGNRTTAELRGLSPDEVTTYVEDIARIDHEGEETEAFSVLTLLEAMWPDIVMEAGRIHS</sequence>
<name>A0ABM7I571_MYCME</name>
<evidence type="ECO:0008006" key="3">
    <source>
        <dbReference type="Google" id="ProtNLM"/>
    </source>
</evidence>
<protein>
    <recommendedName>
        <fullName evidence="3">DUF222 domain-containing protein</fullName>
    </recommendedName>
</protein>
<gene>
    <name evidence="1" type="ORF">MMAGJ_73300</name>
</gene>
<dbReference type="Proteomes" id="UP000465622">
    <property type="component" value="Chromosome"/>
</dbReference>
<evidence type="ECO:0000313" key="2">
    <source>
        <dbReference type="Proteomes" id="UP000465622"/>
    </source>
</evidence>
<evidence type="ECO:0000313" key="1">
    <source>
        <dbReference type="EMBL" id="BBX38048.1"/>
    </source>
</evidence>
<organism evidence="1 2">
    <name type="scientific">Mycolicibacterium mageritense</name>
    <name type="common">Mycobacterium mageritense</name>
    <dbReference type="NCBI Taxonomy" id="53462"/>
    <lineage>
        <taxon>Bacteria</taxon>
        <taxon>Bacillati</taxon>
        <taxon>Actinomycetota</taxon>
        <taxon>Actinomycetes</taxon>
        <taxon>Mycobacteriales</taxon>
        <taxon>Mycobacteriaceae</taxon>
        <taxon>Mycolicibacterium</taxon>
    </lineage>
</organism>
<accession>A0ABM7I571</accession>
<keyword evidence="2" id="KW-1185">Reference proteome</keyword>